<accession>A0A9Q8VDX8</accession>
<evidence type="ECO:0000313" key="2">
    <source>
        <dbReference type="EMBL" id="UNI23285.1"/>
    </source>
</evidence>
<keyword evidence="1" id="KW-0732">Signal</keyword>
<gene>
    <name evidence="2" type="ORF">JDV02_009114</name>
</gene>
<feature type="signal peptide" evidence="1">
    <location>
        <begin position="1"/>
        <end position="16"/>
    </location>
</feature>
<protein>
    <submittedName>
        <fullName evidence="2">Uncharacterized protein</fullName>
    </submittedName>
</protein>
<dbReference type="KEGG" id="ptkz:JDV02_009114"/>
<feature type="chain" id="PRO_5040485580" evidence="1">
    <location>
        <begin position="17"/>
        <end position="77"/>
    </location>
</feature>
<keyword evidence="3" id="KW-1185">Reference proteome</keyword>
<dbReference type="GeneID" id="72071059"/>
<organism evidence="2 3">
    <name type="scientific">Purpureocillium takamizusanense</name>
    <dbReference type="NCBI Taxonomy" id="2060973"/>
    <lineage>
        <taxon>Eukaryota</taxon>
        <taxon>Fungi</taxon>
        <taxon>Dikarya</taxon>
        <taxon>Ascomycota</taxon>
        <taxon>Pezizomycotina</taxon>
        <taxon>Sordariomycetes</taxon>
        <taxon>Hypocreomycetidae</taxon>
        <taxon>Hypocreales</taxon>
        <taxon>Ophiocordycipitaceae</taxon>
        <taxon>Purpureocillium</taxon>
    </lineage>
</organism>
<reference evidence="2" key="1">
    <citation type="submission" date="2021-11" db="EMBL/GenBank/DDBJ databases">
        <title>Purpureocillium_takamizusanense_genome.</title>
        <authorList>
            <person name="Nguyen N.-H."/>
        </authorList>
    </citation>
    <scope>NUCLEOTIDE SEQUENCE</scope>
    <source>
        <strain evidence="2">PT3</strain>
    </source>
</reference>
<dbReference type="RefSeq" id="XP_047846766.1">
    <property type="nucleotide sequence ID" value="XM_047990757.1"/>
</dbReference>
<sequence length="77" mass="8404">MKAAAILVALVAAVSASPARSKKGDEDPCVAIKAGCTKEETECQDRWAFIECPPYVERFCPCYNKAKYCIKKAGCKQ</sequence>
<evidence type="ECO:0000313" key="3">
    <source>
        <dbReference type="Proteomes" id="UP000829364"/>
    </source>
</evidence>
<dbReference type="EMBL" id="CP086362">
    <property type="protein sequence ID" value="UNI23285.1"/>
    <property type="molecule type" value="Genomic_DNA"/>
</dbReference>
<evidence type="ECO:0000256" key="1">
    <source>
        <dbReference type="SAM" id="SignalP"/>
    </source>
</evidence>
<name>A0A9Q8VDX8_9HYPO</name>
<dbReference type="AlphaFoldDB" id="A0A9Q8VDX8"/>
<dbReference type="Proteomes" id="UP000829364">
    <property type="component" value="Chromosome 9"/>
</dbReference>
<proteinExistence type="predicted"/>